<dbReference type="AlphaFoldDB" id="A0A099KCE5"/>
<dbReference type="OrthoDB" id="7065730at2"/>
<evidence type="ECO:0000313" key="3">
    <source>
        <dbReference type="Proteomes" id="UP000029843"/>
    </source>
</evidence>
<evidence type="ECO:0000313" key="2">
    <source>
        <dbReference type="EMBL" id="KGJ88409.1"/>
    </source>
</evidence>
<sequence length="342" mass="38717">MVKKFGAKNNSRAGTGTIDKDTEVSNSEKWTSATASQLDSKVKNILVKNLPISHIKTDQDNPRKLTIDINLVREIQNKFSIKNYLKNEEDYDWVEEYVEKVTKDFNLKGKQIGDFTSIVEFAAVLKSPKRLLHSIVVWQEDSIFHLISGERRLLTHILLGEEYISSRISEEKLTVKEIDILQWEENIHREDMTLFEKTMRLKKLIDSSHGMSKISVRKLAKVSGLSVAESQRYLVIIKYPTDTLIKAIEEGKVEGLQKSAALAQLSDEELKAKLSGIVIAKKDVIKPTIKISKNADIDVMKKIIGAVTKEFKAESVLDNLDLSKSKDLNLAFNSLITFLQKG</sequence>
<protein>
    <recommendedName>
        <fullName evidence="4">ParB/Sulfiredoxin domain-containing protein</fullName>
    </recommendedName>
</protein>
<dbReference type="InterPro" id="IPR036086">
    <property type="entry name" value="ParB/Sulfiredoxin_sf"/>
</dbReference>
<dbReference type="EMBL" id="JQED01000047">
    <property type="protein sequence ID" value="KGJ88409.1"/>
    <property type="molecule type" value="Genomic_DNA"/>
</dbReference>
<organism evidence="2 3">
    <name type="scientific">Colwellia psychrerythraea</name>
    <name type="common">Vibrio psychroerythus</name>
    <dbReference type="NCBI Taxonomy" id="28229"/>
    <lineage>
        <taxon>Bacteria</taxon>
        <taxon>Pseudomonadati</taxon>
        <taxon>Pseudomonadota</taxon>
        <taxon>Gammaproteobacteria</taxon>
        <taxon>Alteromonadales</taxon>
        <taxon>Colwelliaceae</taxon>
        <taxon>Colwellia</taxon>
    </lineage>
</organism>
<dbReference type="SUPFAM" id="SSF109709">
    <property type="entry name" value="KorB DNA-binding domain-like"/>
    <property type="match status" value="1"/>
</dbReference>
<dbReference type="PATRIC" id="fig|28229.4.peg.3600"/>
<accession>A0A099KCE5</accession>
<evidence type="ECO:0000256" key="1">
    <source>
        <dbReference type="SAM" id="MobiDB-lite"/>
    </source>
</evidence>
<comment type="caution">
    <text evidence="2">The sequence shown here is derived from an EMBL/GenBank/DDBJ whole genome shotgun (WGS) entry which is preliminary data.</text>
</comment>
<feature type="region of interest" description="Disordered" evidence="1">
    <location>
        <begin position="1"/>
        <end position="26"/>
    </location>
</feature>
<dbReference type="Gene3D" id="1.10.10.2830">
    <property type="match status" value="1"/>
</dbReference>
<reference evidence="2 3" key="1">
    <citation type="submission" date="2014-08" db="EMBL/GenBank/DDBJ databases">
        <title>Genomic and Phenotypic Diversity of Colwellia psychrerythraea strains from Disparate Marine Basins.</title>
        <authorList>
            <person name="Techtmann S.M."/>
            <person name="Stelling S.C."/>
            <person name="Utturkar S.M."/>
            <person name="Alshibli N."/>
            <person name="Harris A."/>
            <person name="Brown S.D."/>
            <person name="Hazen T.C."/>
        </authorList>
    </citation>
    <scope>NUCLEOTIDE SEQUENCE [LARGE SCALE GENOMIC DNA]</scope>
    <source>
        <strain evidence="2 3">ND2E</strain>
    </source>
</reference>
<dbReference type="Proteomes" id="UP000029843">
    <property type="component" value="Unassembled WGS sequence"/>
</dbReference>
<proteinExistence type="predicted"/>
<name>A0A099KCE5_COLPS</name>
<dbReference type="PANTHER" id="PTHR33375:SF1">
    <property type="entry name" value="CHROMOSOME-PARTITIONING PROTEIN PARB-RELATED"/>
    <property type="match status" value="1"/>
</dbReference>
<dbReference type="PANTHER" id="PTHR33375">
    <property type="entry name" value="CHROMOSOME-PARTITIONING PROTEIN PARB-RELATED"/>
    <property type="match status" value="1"/>
</dbReference>
<dbReference type="InterPro" id="IPR050336">
    <property type="entry name" value="Chromosome_partition/occlusion"/>
</dbReference>
<dbReference type="GO" id="GO:0007059">
    <property type="term" value="P:chromosome segregation"/>
    <property type="evidence" value="ECO:0007669"/>
    <property type="project" value="TreeGrafter"/>
</dbReference>
<dbReference type="RefSeq" id="WP_033095197.1">
    <property type="nucleotide sequence ID" value="NZ_JQED01000047.1"/>
</dbReference>
<evidence type="ECO:0008006" key="4">
    <source>
        <dbReference type="Google" id="ProtNLM"/>
    </source>
</evidence>
<dbReference type="SUPFAM" id="SSF110849">
    <property type="entry name" value="ParB/Sulfiredoxin"/>
    <property type="match status" value="1"/>
</dbReference>
<dbReference type="GO" id="GO:0005694">
    <property type="term" value="C:chromosome"/>
    <property type="evidence" value="ECO:0007669"/>
    <property type="project" value="TreeGrafter"/>
</dbReference>
<gene>
    <name evidence="2" type="ORF">ND2E_4245</name>
</gene>